<proteinExistence type="predicted"/>
<protein>
    <submittedName>
        <fullName evidence="2">YoaK family protein</fullName>
    </submittedName>
</protein>
<evidence type="ECO:0000313" key="3">
    <source>
        <dbReference type="Proteomes" id="UP001164187"/>
    </source>
</evidence>
<keyword evidence="1" id="KW-1133">Transmembrane helix</keyword>
<evidence type="ECO:0000256" key="1">
    <source>
        <dbReference type="SAM" id="Phobius"/>
    </source>
</evidence>
<accession>A0ABY7JRB7</accession>
<gene>
    <name evidence="2" type="ORF">O0R46_00870</name>
</gene>
<dbReference type="PANTHER" id="PTHR37314">
    <property type="entry name" value="SLR0142 PROTEIN"/>
    <property type="match status" value="1"/>
</dbReference>
<evidence type="ECO:0000313" key="2">
    <source>
        <dbReference type="EMBL" id="WAW15029.1"/>
    </source>
</evidence>
<feature type="transmembrane region" description="Helical" evidence="1">
    <location>
        <begin position="171"/>
        <end position="189"/>
    </location>
</feature>
<dbReference type="Proteomes" id="UP001164187">
    <property type="component" value="Chromosome"/>
</dbReference>
<name>A0ABY7JRB7_9FIRM</name>
<dbReference type="RefSeq" id="WP_269311722.1">
    <property type="nucleotide sequence ID" value="NZ_CP114052.1"/>
</dbReference>
<reference evidence="2" key="1">
    <citation type="submission" date="2022-12" db="EMBL/GenBank/DDBJ databases">
        <title>Peptostreptococcus.</title>
        <authorList>
            <person name="Lee S.H."/>
        </authorList>
    </citation>
    <scope>NUCLEOTIDE SEQUENCE</scope>
    <source>
        <strain evidence="2">CBA3647</strain>
    </source>
</reference>
<feature type="transmembrane region" description="Helical" evidence="1">
    <location>
        <begin position="195"/>
        <end position="216"/>
    </location>
</feature>
<dbReference type="InterPro" id="IPR010699">
    <property type="entry name" value="DUF1275"/>
</dbReference>
<keyword evidence="1" id="KW-0812">Transmembrane</keyword>
<sequence>MRKAVQMSESFEVAIFLALSGGLMDAYSYLGRGEVFSNAQTGNMLLFGVHAAEGDLEKSLYYLFPILAFALGIALAQIMKMNLYKYRRIHWRQLALLVEVILLAYVSMLSASSNSLANSIISFACGIQVQAFRKLHSKGFSTTMCIGNLRSGTHETMEFIHTRRREHLESGLMYFFVIFCFVLGAIIGAKSLQVIGLKAIVISPILLLCALILMFIDREKKRYSRSS</sequence>
<dbReference type="PANTHER" id="PTHR37314:SF4">
    <property type="entry name" value="UPF0700 TRANSMEMBRANE PROTEIN YOAK"/>
    <property type="match status" value="1"/>
</dbReference>
<feature type="transmembrane region" description="Helical" evidence="1">
    <location>
        <begin position="91"/>
        <end position="109"/>
    </location>
</feature>
<dbReference type="Pfam" id="PF06912">
    <property type="entry name" value="DUF1275"/>
    <property type="match status" value="1"/>
</dbReference>
<keyword evidence="3" id="KW-1185">Reference proteome</keyword>
<keyword evidence="1" id="KW-0472">Membrane</keyword>
<dbReference type="EMBL" id="CP114052">
    <property type="protein sequence ID" value="WAW15029.1"/>
    <property type="molecule type" value="Genomic_DNA"/>
</dbReference>
<organism evidence="2 3">
    <name type="scientific">Peptostreptococcus equinus</name>
    <dbReference type="NCBI Taxonomy" id="3003601"/>
    <lineage>
        <taxon>Bacteria</taxon>
        <taxon>Bacillati</taxon>
        <taxon>Bacillota</taxon>
        <taxon>Clostridia</taxon>
        <taxon>Peptostreptococcales</taxon>
        <taxon>Peptostreptococcaceae</taxon>
        <taxon>Peptostreptococcus</taxon>
    </lineage>
</organism>
<feature type="transmembrane region" description="Helical" evidence="1">
    <location>
        <begin position="60"/>
        <end position="79"/>
    </location>
</feature>